<name>A0A3M5QX49_9PSED</name>
<feature type="transmembrane region" description="Helical" evidence="1">
    <location>
        <begin position="62"/>
        <end position="86"/>
    </location>
</feature>
<protein>
    <submittedName>
        <fullName evidence="2">Uncharacterized protein</fullName>
    </submittedName>
</protein>
<dbReference type="RefSeq" id="WP_122286876.1">
    <property type="nucleotide sequence ID" value="NZ_RBRV01000074.1"/>
</dbReference>
<organism evidence="2 3">
    <name type="scientific">Pseudomonas syringae pv. coriandricola</name>
    <dbReference type="NCBI Taxonomy" id="264453"/>
    <lineage>
        <taxon>Bacteria</taxon>
        <taxon>Pseudomonadati</taxon>
        <taxon>Pseudomonadota</taxon>
        <taxon>Gammaproteobacteria</taxon>
        <taxon>Pseudomonadales</taxon>
        <taxon>Pseudomonadaceae</taxon>
        <taxon>Pseudomonas</taxon>
    </lineage>
</organism>
<gene>
    <name evidence="2" type="ORF">ALP36_200139</name>
</gene>
<dbReference type="EMBL" id="RBTT01000453">
    <property type="protein sequence ID" value="RMU01420.1"/>
    <property type="molecule type" value="Genomic_DNA"/>
</dbReference>
<reference evidence="2 3" key="1">
    <citation type="submission" date="2018-08" db="EMBL/GenBank/DDBJ databases">
        <title>Recombination of ecologically and evolutionarily significant loci maintains genetic cohesion in the Pseudomonas syringae species complex.</title>
        <authorList>
            <person name="Dillon M."/>
            <person name="Thakur S."/>
            <person name="Almeida R.N.D."/>
            <person name="Weir B.S."/>
            <person name="Guttman D.S."/>
        </authorList>
    </citation>
    <scope>NUCLEOTIDE SEQUENCE [LARGE SCALE GENOMIC DNA]</scope>
    <source>
        <strain evidence="2 3">ICMP 9829</strain>
    </source>
</reference>
<evidence type="ECO:0000313" key="3">
    <source>
        <dbReference type="Proteomes" id="UP000274212"/>
    </source>
</evidence>
<dbReference type="AlphaFoldDB" id="A0A3M5QX49"/>
<sequence length="95" mass="10346">MKLFFKRTAIIIIIIIAAFFVARTAIISGLVKGILGTGIGRELNLILRQFFGVAGSEEGETLIISVVFITSLILVIIAYRLIAVLISKKSQTPIK</sequence>
<evidence type="ECO:0000313" key="2">
    <source>
        <dbReference type="EMBL" id="RMU01420.1"/>
    </source>
</evidence>
<proteinExistence type="predicted"/>
<keyword evidence="1" id="KW-1133">Transmembrane helix</keyword>
<keyword evidence="1" id="KW-0472">Membrane</keyword>
<feature type="transmembrane region" description="Helical" evidence="1">
    <location>
        <begin position="9"/>
        <end position="31"/>
    </location>
</feature>
<keyword evidence="1" id="KW-0812">Transmembrane</keyword>
<comment type="caution">
    <text evidence="2">The sequence shown here is derived from an EMBL/GenBank/DDBJ whole genome shotgun (WGS) entry which is preliminary data.</text>
</comment>
<dbReference type="Proteomes" id="UP000274212">
    <property type="component" value="Unassembled WGS sequence"/>
</dbReference>
<accession>A0A3M5QX49</accession>
<evidence type="ECO:0000256" key="1">
    <source>
        <dbReference type="SAM" id="Phobius"/>
    </source>
</evidence>